<keyword evidence="1" id="KW-0472">Membrane</keyword>
<sequence length="217" mass="25343">MQMNSQISQTKEALSGGIYSGWIAWNLFLAFIPLVLSFWLFRQRSNARSWLWWVVFLLYAAFLPNAPYLLTDIIHLIRGIREGYSAWIITLVFIPLHLFAIVAGMEAYVVSLINQGKYLKRQGAEKFVLWSELITHLFCAVGIYLGRFLRFNSWDLITDPDNLLITTINELTNKGPLLVMFITFVVLTVVYWIMKQITLGLVMRIRYMKLKRKLKEQ</sequence>
<keyword evidence="3" id="KW-1185">Reference proteome</keyword>
<feature type="transmembrane region" description="Helical" evidence="1">
    <location>
        <begin position="84"/>
        <end position="106"/>
    </location>
</feature>
<comment type="caution">
    <text evidence="2">The sequence shown here is derived from an EMBL/GenBank/DDBJ whole genome shotgun (WGS) entry which is preliminary data.</text>
</comment>
<feature type="transmembrane region" description="Helical" evidence="1">
    <location>
        <begin position="50"/>
        <end position="69"/>
    </location>
</feature>
<reference evidence="2 3" key="1">
    <citation type="submission" date="2024-09" db="EMBL/GenBank/DDBJ databases">
        <title>Floridaenema gen nov. (Aerosakkonemataceae, Aerosakkonematales ord. nov., Cyanobacteria) from benthic tropical and subtropical fresh waters, with the description of four new species.</title>
        <authorList>
            <person name="Moretto J.A."/>
            <person name="Berthold D.E."/>
            <person name="Lefler F.W."/>
            <person name="Huang I.-S."/>
            <person name="Laughinghouse H. IV."/>
        </authorList>
    </citation>
    <scope>NUCLEOTIDE SEQUENCE [LARGE SCALE GENOMIC DNA]</scope>
    <source>
        <strain evidence="2 3">BLCC-F50</strain>
    </source>
</reference>
<protein>
    <submittedName>
        <fullName evidence="2">DUF1361 domain-containing protein</fullName>
    </submittedName>
</protein>
<dbReference type="RefSeq" id="WP_413261226.1">
    <property type="nucleotide sequence ID" value="NZ_JBHFNR010000011.1"/>
</dbReference>
<feature type="transmembrane region" description="Helical" evidence="1">
    <location>
        <begin position="177"/>
        <end position="203"/>
    </location>
</feature>
<feature type="transmembrane region" description="Helical" evidence="1">
    <location>
        <begin position="22"/>
        <end position="41"/>
    </location>
</feature>
<organism evidence="2 3">
    <name type="scientific">Floridaenema flaviceps BLCC-F50</name>
    <dbReference type="NCBI Taxonomy" id="3153642"/>
    <lineage>
        <taxon>Bacteria</taxon>
        <taxon>Bacillati</taxon>
        <taxon>Cyanobacteriota</taxon>
        <taxon>Cyanophyceae</taxon>
        <taxon>Oscillatoriophycideae</taxon>
        <taxon>Aerosakkonematales</taxon>
        <taxon>Aerosakkonemataceae</taxon>
        <taxon>Floridanema</taxon>
        <taxon>Floridanema flaviceps</taxon>
    </lineage>
</organism>
<accession>A0ABV4XIK1</accession>
<evidence type="ECO:0000256" key="1">
    <source>
        <dbReference type="SAM" id="Phobius"/>
    </source>
</evidence>
<evidence type="ECO:0000313" key="3">
    <source>
        <dbReference type="Proteomes" id="UP001576784"/>
    </source>
</evidence>
<feature type="transmembrane region" description="Helical" evidence="1">
    <location>
        <begin position="127"/>
        <end position="146"/>
    </location>
</feature>
<dbReference type="Proteomes" id="UP001576784">
    <property type="component" value="Unassembled WGS sequence"/>
</dbReference>
<dbReference type="Pfam" id="PF07099">
    <property type="entry name" value="DUF1361"/>
    <property type="match status" value="1"/>
</dbReference>
<gene>
    <name evidence="2" type="ORF">ACE1CI_01250</name>
</gene>
<dbReference type="InterPro" id="IPR009793">
    <property type="entry name" value="DUF1361"/>
</dbReference>
<keyword evidence="1" id="KW-1133">Transmembrane helix</keyword>
<dbReference type="EMBL" id="JBHFNR010000011">
    <property type="protein sequence ID" value="MFB2891549.1"/>
    <property type="molecule type" value="Genomic_DNA"/>
</dbReference>
<keyword evidence="1" id="KW-0812">Transmembrane</keyword>
<proteinExistence type="predicted"/>
<name>A0ABV4XIK1_9CYAN</name>
<evidence type="ECO:0000313" key="2">
    <source>
        <dbReference type="EMBL" id="MFB2891549.1"/>
    </source>
</evidence>